<dbReference type="EMBL" id="CATQJA010002028">
    <property type="protein sequence ID" value="CAJ0569424.1"/>
    <property type="molecule type" value="Genomic_DNA"/>
</dbReference>
<sequence length="100" mass="11311">MSSIIRLNVCAVVGSMACISLCVLLFAAVFEECQQLEQLLNHEMLLLQKDEVHVVSMMAEIQKDIGVQQLRKPRQKEDDAQNPEKLGETTNEEYQDEAGF</sequence>
<evidence type="ECO:0000313" key="5">
    <source>
        <dbReference type="Proteomes" id="UP001177023"/>
    </source>
</evidence>
<dbReference type="PROSITE" id="PS51257">
    <property type="entry name" value="PROKAR_LIPOPROTEIN"/>
    <property type="match status" value="1"/>
</dbReference>
<dbReference type="Proteomes" id="UP001177023">
    <property type="component" value="Unassembled WGS sequence"/>
</dbReference>
<feature type="compositionally biased region" description="Acidic residues" evidence="1">
    <location>
        <begin position="90"/>
        <end position="100"/>
    </location>
</feature>
<accession>A0AA36GBA9</accession>
<protein>
    <submittedName>
        <fullName evidence="4">Uncharacterized protein</fullName>
    </submittedName>
</protein>
<dbReference type="AlphaFoldDB" id="A0AA36GBA9"/>
<feature type="transmembrane region" description="Helical" evidence="2">
    <location>
        <begin position="7"/>
        <end position="30"/>
    </location>
</feature>
<keyword evidence="2" id="KW-0812">Transmembrane</keyword>
<keyword evidence="2" id="KW-0472">Membrane</keyword>
<evidence type="ECO:0000256" key="1">
    <source>
        <dbReference type="SAM" id="MobiDB-lite"/>
    </source>
</evidence>
<proteinExistence type="predicted"/>
<reference evidence="4" key="1">
    <citation type="submission" date="2023-06" db="EMBL/GenBank/DDBJ databases">
        <authorList>
            <person name="Delattre M."/>
        </authorList>
    </citation>
    <scope>NUCLEOTIDE SEQUENCE</scope>
    <source>
        <strain evidence="4">AF72</strain>
    </source>
</reference>
<name>A0AA36GBA9_9BILA</name>
<organism evidence="4 5">
    <name type="scientific">Mesorhabditis spiculigera</name>
    <dbReference type="NCBI Taxonomy" id="96644"/>
    <lineage>
        <taxon>Eukaryota</taxon>
        <taxon>Metazoa</taxon>
        <taxon>Ecdysozoa</taxon>
        <taxon>Nematoda</taxon>
        <taxon>Chromadorea</taxon>
        <taxon>Rhabditida</taxon>
        <taxon>Rhabditina</taxon>
        <taxon>Rhabditomorpha</taxon>
        <taxon>Rhabditoidea</taxon>
        <taxon>Rhabditidae</taxon>
        <taxon>Mesorhabditinae</taxon>
        <taxon>Mesorhabditis</taxon>
    </lineage>
</organism>
<evidence type="ECO:0000313" key="3">
    <source>
        <dbReference type="EMBL" id="CAJ0569424.1"/>
    </source>
</evidence>
<dbReference type="EMBL" id="CATQJA010002707">
    <property type="protein sequence ID" value="CAJ0586011.1"/>
    <property type="molecule type" value="Genomic_DNA"/>
</dbReference>
<evidence type="ECO:0000256" key="2">
    <source>
        <dbReference type="SAM" id="Phobius"/>
    </source>
</evidence>
<evidence type="ECO:0000313" key="4">
    <source>
        <dbReference type="EMBL" id="CAJ0586011.1"/>
    </source>
</evidence>
<comment type="caution">
    <text evidence="4">The sequence shown here is derived from an EMBL/GenBank/DDBJ whole genome shotgun (WGS) entry which is preliminary data.</text>
</comment>
<gene>
    <name evidence="4" type="ORF">MSPICULIGERA_LOCUS24019</name>
    <name evidence="3" type="ORF">MSPICULIGERA_LOCUS7904</name>
</gene>
<feature type="non-terminal residue" evidence="4">
    <location>
        <position position="100"/>
    </location>
</feature>
<feature type="region of interest" description="Disordered" evidence="1">
    <location>
        <begin position="69"/>
        <end position="100"/>
    </location>
</feature>
<keyword evidence="2" id="KW-1133">Transmembrane helix</keyword>
<keyword evidence="5" id="KW-1185">Reference proteome</keyword>